<dbReference type="PROSITE" id="PS51257">
    <property type="entry name" value="PROKAR_LIPOPROTEIN"/>
    <property type="match status" value="1"/>
</dbReference>
<evidence type="ECO:0000313" key="3">
    <source>
        <dbReference type="Proteomes" id="UP000315439"/>
    </source>
</evidence>
<dbReference type="OrthoDB" id="1678364at2"/>
<dbReference type="RefSeq" id="WP_142894417.1">
    <property type="nucleotide sequence ID" value="NZ_ML660165.1"/>
</dbReference>
<gene>
    <name evidence="2" type="ORF">FLL46_14025</name>
</gene>
<comment type="caution">
    <text evidence="2">The sequence shown here is derived from an EMBL/GenBank/DDBJ whole genome shotgun (WGS) entry which is preliminary data.</text>
</comment>
<organism evidence="2 3">
    <name type="scientific">Aliikangiella coralliicola</name>
    <dbReference type="NCBI Taxonomy" id="2592383"/>
    <lineage>
        <taxon>Bacteria</taxon>
        <taxon>Pseudomonadati</taxon>
        <taxon>Pseudomonadota</taxon>
        <taxon>Gammaproteobacteria</taxon>
        <taxon>Oceanospirillales</taxon>
        <taxon>Pleioneaceae</taxon>
        <taxon>Aliikangiella</taxon>
    </lineage>
</organism>
<reference evidence="2 3" key="1">
    <citation type="submission" date="2019-07" db="EMBL/GenBank/DDBJ databases">
        <title>Draft genome for Aliikangiella sp. M105.</title>
        <authorList>
            <person name="Wang G."/>
        </authorList>
    </citation>
    <scope>NUCLEOTIDE SEQUENCE [LARGE SCALE GENOMIC DNA]</scope>
    <source>
        <strain evidence="2 3">M105</strain>
    </source>
</reference>
<accession>A0A545UBT7</accession>
<evidence type="ECO:0000313" key="2">
    <source>
        <dbReference type="EMBL" id="TQV86928.1"/>
    </source>
</evidence>
<feature type="chain" id="PRO_5021975502" evidence="1">
    <location>
        <begin position="21"/>
        <end position="129"/>
    </location>
</feature>
<feature type="signal peptide" evidence="1">
    <location>
        <begin position="1"/>
        <end position="20"/>
    </location>
</feature>
<dbReference type="AlphaFoldDB" id="A0A545UBT7"/>
<protein>
    <submittedName>
        <fullName evidence="2">Uncharacterized protein</fullName>
    </submittedName>
</protein>
<name>A0A545UBT7_9GAMM</name>
<keyword evidence="1" id="KW-0732">Signal</keyword>
<dbReference type="Proteomes" id="UP000315439">
    <property type="component" value="Unassembled WGS sequence"/>
</dbReference>
<evidence type="ECO:0000256" key="1">
    <source>
        <dbReference type="SAM" id="SignalP"/>
    </source>
</evidence>
<sequence>MLRVASITLLLLLFGCQQGATGPQSNETPVVETSQPESSEVSTVTATLPFTGTVKYFDLEGGFFGIVTSKGQKLLPMNLDKKYLQNGTVIEFSGDYKEGMMTIQMWGKPFELKEVKLIKKGKEVRDSDL</sequence>
<keyword evidence="3" id="KW-1185">Reference proteome</keyword>
<proteinExistence type="predicted"/>
<dbReference type="EMBL" id="VIKS01000009">
    <property type="protein sequence ID" value="TQV86928.1"/>
    <property type="molecule type" value="Genomic_DNA"/>
</dbReference>